<dbReference type="PRINTS" id="PR00662">
    <property type="entry name" value="G6PISOMERASE"/>
</dbReference>
<dbReference type="EMBL" id="BAAANY010000036">
    <property type="protein sequence ID" value="GAA1711092.1"/>
    <property type="molecule type" value="Genomic_DNA"/>
</dbReference>
<evidence type="ECO:0000256" key="4">
    <source>
        <dbReference type="RuleBase" id="RU000612"/>
    </source>
</evidence>
<dbReference type="GO" id="GO:0016853">
    <property type="term" value="F:isomerase activity"/>
    <property type="evidence" value="ECO:0007669"/>
    <property type="project" value="UniProtKB-KW"/>
</dbReference>
<dbReference type="PANTHER" id="PTHR11469">
    <property type="entry name" value="GLUCOSE-6-PHOSPHATE ISOMERASE"/>
    <property type="match status" value="1"/>
</dbReference>
<dbReference type="PROSITE" id="PS51463">
    <property type="entry name" value="P_GLUCOSE_ISOMERASE_3"/>
    <property type="match status" value="2"/>
</dbReference>
<evidence type="ECO:0000256" key="1">
    <source>
        <dbReference type="ARBA" id="ARBA00022432"/>
    </source>
</evidence>
<keyword evidence="6" id="KW-1185">Reference proteome</keyword>
<dbReference type="RefSeq" id="WP_344314461.1">
    <property type="nucleotide sequence ID" value="NZ_BAAANY010000036.1"/>
</dbReference>
<dbReference type="EC" id="5.3.1.9" evidence="4"/>
<dbReference type="Gene3D" id="3.40.50.10490">
    <property type="entry name" value="Glucose-6-phosphate isomerase like protein, domain 1"/>
    <property type="match status" value="3"/>
</dbReference>
<comment type="pathway">
    <text evidence="4">Carbohydrate degradation; glycolysis; D-glyceraldehyde 3-phosphate and glycerone phosphate from D-glucose: step 2/4.</text>
</comment>
<keyword evidence="2 4" id="KW-0324">Glycolysis</keyword>
<dbReference type="PANTHER" id="PTHR11469:SF1">
    <property type="entry name" value="GLUCOSE-6-PHOSPHATE ISOMERASE"/>
    <property type="match status" value="1"/>
</dbReference>
<reference evidence="5 6" key="1">
    <citation type="journal article" date="2019" name="Int. J. Syst. Evol. Microbiol.">
        <title>The Global Catalogue of Microorganisms (GCM) 10K type strain sequencing project: providing services to taxonomists for standard genome sequencing and annotation.</title>
        <authorList>
            <consortium name="The Broad Institute Genomics Platform"/>
            <consortium name="The Broad Institute Genome Sequencing Center for Infectious Disease"/>
            <person name="Wu L."/>
            <person name="Ma J."/>
        </authorList>
    </citation>
    <scope>NUCLEOTIDE SEQUENCE [LARGE SCALE GENOMIC DNA]</scope>
    <source>
        <strain evidence="5 6">JCM 14718</strain>
    </source>
</reference>
<accession>A0ABN2ISV4</accession>
<evidence type="ECO:0000256" key="2">
    <source>
        <dbReference type="ARBA" id="ARBA00023152"/>
    </source>
</evidence>
<dbReference type="Proteomes" id="UP001500618">
    <property type="component" value="Unassembled WGS sequence"/>
</dbReference>
<sequence length="561" mass="57325">MTGFGAEQGKKQDDEVGNAAAGGLQVVGAYDVAGAADVLVAFKADDVAAKLSAGDDTLWGPDAQPESSKRLGWLDLASESRALVEPLAKLREELVAEGLDHIVLAGMGGSSLAPEVITETVGKSLVTLDTTDAGQVRAALAENLDRTILVVSSKSGGTVETDSHRRAYVKAFVDAGLSEADANKRLVVVTDPGSPLEKSAKEAGVRAVFLANPNVGGRYSALTAFGLVPSALAGIDISELLDQAEAVRGSLADPDGPAVALGVALGAAYKAGRDKIVIASDGTGLVGLGDWAEQLLAESTGKEGKGILPVAVESPTAAGTTGDDVLAVTVGGSLHVGEAAGAGRDVAVNGPLGAQFLVWEFATALAGRVIGINPFDQPDVEAAKQATRDLLANPASAQSDTEPVFTDGPVQVFGPAELLAGASTVDDAIGKVLGALGDHGYVAVQAYLDRHADKKLASVRDPLSKRSGHAVTFGWGPRFLHSTGQFHKGGTPVGVFLQITGVVADDLEIPNQPFSFGTLQKSQAAGDGSVLEGRGRPVFRFHLTDRSAGIDRILKAVESTG</sequence>
<dbReference type="InterPro" id="IPR046348">
    <property type="entry name" value="SIS_dom_sf"/>
</dbReference>
<keyword evidence="1 4" id="KW-0312">Gluconeogenesis</keyword>
<proteinExistence type="inferred from homology"/>
<name>A0ABN2ISV4_9ACTN</name>
<keyword evidence="3 4" id="KW-0413">Isomerase</keyword>
<protein>
    <recommendedName>
        <fullName evidence="4">Glucose-6-phosphate isomerase</fullName>
        <ecNumber evidence="4">5.3.1.9</ecNumber>
    </recommendedName>
</protein>
<evidence type="ECO:0000313" key="5">
    <source>
        <dbReference type="EMBL" id="GAA1711092.1"/>
    </source>
</evidence>
<comment type="catalytic activity">
    <reaction evidence="4">
        <text>alpha-D-glucose 6-phosphate = beta-D-fructose 6-phosphate</text>
        <dbReference type="Rhea" id="RHEA:11816"/>
        <dbReference type="ChEBI" id="CHEBI:57634"/>
        <dbReference type="ChEBI" id="CHEBI:58225"/>
        <dbReference type="EC" id="5.3.1.9"/>
    </reaction>
</comment>
<evidence type="ECO:0000256" key="3">
    <source>
        <dbReference type="ARBA" id="ARBA00023235"/>
    </source>
</evidence>
<dbReference type="InterPro" id="IPR001672">
    <property type="entry name" value="G6P_Isomerase"/>
</dbReference>
<comment type="similarity">
    <text evidence="4">Belongs to the GPI family.</text>
</comment>
<comment type="caution">
    <text evidence="5">The sequence shown here is derived from an EMBL/GenBank/DDBJ whole genome shotgun (WGS) entry which is preliminary data.</text>
</comment>
<gene>
    <name evidence="5" type="ORF">GCM10009765_70480</name>
</gene>
<dbReference type="Pfam" id="PF00342">
    <property type="entry name" value="PGI"/>
    <property type="match status" value="1"/>
</dbReference>
<dbReference type="SUPFAM" id="SSF53697">
    <property type="entry name" value="SIS domain"/>
    <property type="match status" value="1"/>
</dbReference>
<organism evidence="5 6">
    <name type="scientific">Fodinicola feengrottensis</name>
    <dbReference type="NCBI Taxonomy" id="435914"/>
    <lineage>
        <taxon>Bacteria</taxon>
        <taxon>Bacillati</taxon>
        <taxon>Actinomycetota</taxon>
        <taxon>Actinomycetes</taxon>
        <taxon>Mycobacteriales</taxon>
        <taxon>Fodinicola</taxon>
    </lineage>
</organism>
<evidence type="ECO:0000313" key="6">
    <source>
        <dbReference type="Proteomes" id="UP001500618"/>
    </source>
</evidence>